<accession>F0XDT1</accession>
<dbReference type="SUPFAM" id="SSF48452">
    <property type="entry name" value="TPR-like"/>
    <property type="match status" value="1"/>
</dbReference>
<dbReference type="EMBL" id="GL629765">
    <property type="protein sequence ID" value="EFX04063.1"/>
    <property type="molecule type" value="Genomic_DNA"/>
</dbReference>
<dbReference type="Proteomes" id="UP000007796">
    <property type="component" value="Unassembled WGS sequence"/>
</dbReference>
<sequence>MALEVQISYSIAPKSVTDQLTGKFDEAVRLRKEGQLPSALAIFEEVYEARLREQGANNPDMLTTLHYIGMVCNEQGDYARAEAVNRDVLARREQVFGCGTRQTWGCLFNLLSVLNNQLAALATRELTTATDKNIAVTKASEAEITARQLLIFLEQGMGKDSPPALGTRRQLIRLLKNQGRDAEARQCLDTVLVLVESMSGPARDDELEAMREIQAELEYSN</sequence>
<evidence type="ECO:0000313" key="2">
    <source>
        <dbReference type="Proteomes" id="UP000007796"/>
    </source>
</evidence>
<dbReference type="PANTHER" id="PTHR46082:SF6">
    <property type="entry name" value="AAA+ ATPASE DOMAIN-CONTAINING PROTEIN-RELATED"/>
    <property type="match status" value="1"/>
</dbReference>
<keyword evidence="2" id="KW-1185">Reference proteome</keyword>
<dbReference type="OrthoDB" id="4473276at2759"/>
<dbReference type="GeneID" id="25982131"/>
<name>F0XDT1_GROCL</name>
<dbReference type="Pfam" id="PF13424">
    <property type="entry name" value="TPR_12"/>
    <property type="match status" value="1"/>
</dbReference>
<dbReference type="HOGENOM" id="CLU_1250790_0_0_1"/>
<proteinExistence type="predicted"/>
<evidence type="ECO:0000313" key="1">
    <source>
        <dbReference type="EMBL" id="EFX04063.1"/>
    </source>
</evidence>
<reference evidence="1 2" key="1">
    <citation type="journal article" date="2011" name="Proc. Natl. Acad. Sci. U.S.A.">
        <title>Genome and transcriptome analyses of the mountain pine beetle-fungal symbiont Grosmannia clavigera, a lodgepole pine pathogen.</title>
        <authorList>
            <person name="DiGuistini S."/>
            <person name="Wang Y."/>
            <person name="Liao N.Y."/>
            <person name="Taylor G."/>
            <person name="Tanguay P."/>
            <person name="Feau N."/>
            <person name="Henrissat B."/>
            <person name="Chan S.K."/>
            <person name="Hesse-Orce U."/>
            <person name="Alamouti S.M."/>
            <person name="Tsui C.K.M."/>
            <person name="Docking R.T."/>
            <person name="Levasseur A."/>
            <person name="Haridas S."/>
            <person name="Robertson G."/>
            <person name="Birol I."/>
            <person name="Holt R.A."/>
            <person name="Marra M.A."/>
            <person name="Hamelin R.C."/>
            <person name="Hirst M."/>
            <person name="Jones S.J.M."/>
            <person name="Bohlmann J."/>
            <person name="Breuil C."/>
        </authorList>
    </citation>
    <scope>NUCLEOTIDE SEQUENCE [LARGE SCALE GENOMIC DNA]</scope>
    <source>
        <strain evidence="2">kw1407 / UAMH 11150</strain>
    </source>
</reference>
<gene>
    <name evidence="1" type="ORF">CMQ_991</name>
</gene>
<dbReference type="AlphaFoldDB" id="F0XDT1"/>
<dbReference type="InParanoid" id="F0XDT1"/>
<dbReference type="STRING" id="655863.F0XDT1"/>
<dbReference type="Gene3D" id="1.25.40.10">
    <property type="entry name" value="Tetratricopeptide repeat domain"/>
    <property type="match status" value="1"/>
</dbReference>
<protein>
    <submittedName>
        <fullName evidence="1">Tetratricopeptide tpr repeat protein</fullName>
    </submittedName>
</protein>
<dbReference type="RefSeq" id="XP_014173545.1">
    <property type="nucleotide sequence ID" value="XM_014318070.1"/>
</dbReference>
<dbReference type="PANTHER" id="PTHR46082">
    <property type="entry name" value="ATP/GTP-BINDING PROTEIN-RELATED"/>
    <property type="match status" value="1"/>
</dbReference>
<dbReference type="InterPro" id="IPR011990">
    <property type="entry name" value="TPR-like_helical_dom_sf"/>
</dbReference>
<organism evidence="2">
    <name type="scientific">Grosmannia clavigera (strain kw1407 / UAMH 11150)</name>
    <name type="common">Blue stain fungus</name>
    <name type="synonym">Graphiocladiella clavigera</name>
    <dbReference type="NCBI Taxonomy" id="655863"/>
    <lineage>
        <taxon>Eukaryota</taxon>
        <taxon>Fungi</taxon>
        <taxon>Dikarya</taxon>
        <taxon>Ascomycota</taxon>
        <taxon>Pezizomycotina</taxon>
        <taxon>Sordariomycetes</taxon>
        <taxon>Sordariomycetidae</taxon>
        <taxon>Ophiostomatales</taxon>
        <taxon>Ophiostomataceae</taxon>
        <taxon>Leptographium</taxon>
    </lineage>
</organism>
<dbReference type="InterPro" id="IPR053137">
    <property type="entry name" value="NLR-like"/>
</dbReference>